<reference evidence="2" key="1">
    <citation type="submission" date="2023-01" db="EMBL/GenBank/DDBJ databases">
        <title>The chitinases involved in constricting ring structure development in the nematode-trapping fungus Drechslerella dactyloides.</title>
        <authorList>
            <person name="Wang R."/>
            <person name="Zhang L."/>
            <person name="Tang P."/>
            <person name="Li S."/>
            <person name="Liang L."/>
        </authorList>
    </citation>
    <scope>NUCLEOTIDE SEQUENCE</scope>
    <source>
        <strain evidence="2">YMF1.00031</strain>
    </source>
</reference>
<dbReference type="Proteomes" id="UP001221413">
    <property type="component" value="Unassembled WGS sequence"/>
</dbReference>
<proteinExistence type="predicted"/>
<feature type="compositionally biased region" description="Polar residues" evidence="1">
    <location>
        <begin position="1"/>
        <end position="15"/>
    </location>
</feature>
<gene>
    <name evidence="2" type="ORF">Dda_4499</name>
</gene>
<feature type="region of interest" description="Disordered" evidence="1">
    <location>
        <begin position="1"/>
        <end position="20"/>
    </location>
</feature>
<sequence length="86" mass="9859">MAAASASSSNTQVDTSGPIFFWKPEQPDGYLGQWYRSPFVDTLEDGTKVEYRNWIFFSVYISNPEIFLNPPLWVKRVVIPAPREAM</sequence>
<protein>
    <submittedName>
        <fullName evidence="2">Uncharacterized protein</fullName>
    </submittedName>
</protein>
<comment type="caution">
    <text evidence="2">The sequence shown here is derived from an EMBL/GenBank/DDBJ whole genome shotgun (WGS) entry which is preliminary data.</text>
</comment>
<evidence type="ECO:0000313" key="3">
    <source>
        <dbReference type="Proteomes" id="UP001221413"/>
    </source>
</evidence>
<dbReference type="AlphaFoldDB" id="A0AAD6NJC2"/>
<accession>A0AAD6NJC2</accession>
<name>A0AAD6NJC2_DREDA</name>
<evidence type="ECO:0000256" key="1">
    <source>
        <dbReference type="SAM" id="MobiDB-lite"/>
    </source>
</evidence>
<evidence type="ECO:0000313" key="2">
    <source>
        <dbReference type="EMBL" id="KAJ6260275.1"/>
    </source>
</evidence>
<organism evidence="2 3">
    <name type="scientific">Drechslerella dactyloides</name>
    <name type="common">Nematode-trapping fungus</name>
    <name type="synonym">Arthrobotrys dactyloides</name>
    <dbReference type="NCBI Taxonomy" id="74499"/>
    <lineage>
        <taxon>Eukaryota</taxon>
        <taxon>Fungi</taxon>
        <taxon>Dikarya</taxon>
        <taxon>Ascomycota</taxon>
        <taxon>Pezizomycotina</taxon>
        <taxon>Orbiliomycetes</taxon>
        <taxon>Orbiliales</taxon>
        <taxon>Orbiliaceae</taxon>
        <taxon>Drechslerella</taxon>
    </lineage>
</organism>
<dbReference type="EMBL" id="JAQGDS010000005">
    <property type="protein sequence ID" value="KAJ6260275.1"/>
    <property type="molecule type" value="Genomic_DNA"/>
</dbReference>
<keyword evidence="3" id="KW-1185">Reference proteome</keyword>